<protein>
    <submittedName>
        <fullName evidence="1">8406_t:CDS:1</fullName>
    </submittedName>
</protein>
<gene>
    <name evidence="1" type="ORF">GMARGA_LOCUS14850</name>
</gene>
<evidence type="ECO:0000313" key="1">
    <source>
        <dbReference type="EMBL" id="CAG8735880.1"/>
    </source>
</evidence>
<evidence type="ECO:0000313" key="2">
    <source>
        <dbReference type="Proteomes" id="UP000789901"/>
    </source>
</evidence>
<proteinExistence type="predicted"/>
<name>A0ABN7V639_GIGMA</name>
<reference evidence="1 2" key="1">
    <citation type="submission" date="2021-06" db="EMBL/GenBank/DDBJ databases">
        <authorList>
            <person name="Kallberg Y."/>
            <person name="Tangrot J."/>
            <person name="Rosling A."/>
        </authorList>
    </citation>
    <scope>NUCLEOTIDE SEQUENCE [LARGE SCALE GENOMIC DNA]</scope>
    <source>
        <strain evidence="1 2">120-4 pot B 10/14</strain>
    </source>
</reference>
<sequence>MVNANEWFNKKIPAEERERANSLTIYRKCRCGDTKQVYRSDYGYYETCQHCNNMEQDNYSTAPNYSFYNVNLEGELNLNDLVNLTELYIEGTNDRRQNLTSLKIGKCIKLTTITINYTTLGLVSLGNKPTLQSFTFIGNKRLYFCDSIVNNQLERLNNLILTKENNDLKLEVKKFNKESLEYQLDVAKSVLNKNNQLLFESLIESQQEVLHNNNTFARKQLERCKIILSEVLTAEEIQDILGKTIEIDELETQLNKLILKE</sequence>
<comment type="caution">
    <text evidence="1">The sequence shown here is derived from an EMBL/GenBank/DDBJ whole genome shotgun (WGS) entry which is preliminary data.</text>
</comment>
<organism evidence="1 2">
    <name type="scientific">Gigaspora margarita</name>
    <dbReference type="NCBI Taxonomy" id="4874"/>
    <lineage>
        <taxon>Eukaryota</taxon>
        <taxon>Fungi</taxon>
        <taxon>Fungi incertae sedis</taxon>
        <taxon>Mucoromycota</taxon>
        <taxon>Glomeromycotina</taxon>
        <taxon>Glomeromycetes</taxon>
        <taxon>Diversisporales</taxon>
        <taxon>Gigasporaceae</taxon>
        <taxon>Gigaspora</taxon>
    </lineage>
</organism>
<dbReference type="EMBL" id="CAJVQB010010021">
    <property type="protein sequence ID" value="CAG8735880.1"/>
    <property type="molecule type" value="Genomic_DNA"/>
</dbReference>
<dbReference type="Proteomes" id="UP000789901">
    <property type="component" value="Unassembled WGS sequence"/>
</dbReference>
<keyword evidence="2" id="KW-1185">Reference proteome</keyword>
<accession>A0ABN7V639</accession>